<gene>
    <name evidence="2" type="ORF">JYU34_018881</name>
</gene>
<evidence type="ECO:0000256" key="1">
    <source>
        <dbReference type="SAM" id="MobiDB-lite"/>
    </source>
</evidence>
<feature type="compositionally biased region" description="Low complexity" evidence="1">
    <location>
        <begin position="11"/>
        <end position="23"/>
    </location>
</feature>
<name>A0ABQ7PYS6_PLUXY</name>
<evidence type="ECO:0000313" key="3">
    <source>
        <dbReference type="Proteomes" id="UP000823941"/>
    </source>
</evidence>
<reference evidence="2 3" key="1">
    <citation type="submission" date="2021-06" db="EMBL/GenBank/DDBJ databases">
        <title>A haploid diamondback moth (Plutella xylostella L.) genome assembly resolves 31 chromosomes and identifies a diamide resistance mutation.</title>
        <authorList>
            <person name="Ward C.M."/>
            <person name="Perry K.D."/>
            <person name="Baker G."/>
            <person name="Powis K."/>
            <person name="Heckel D.G."/>
            <person name="Baxter S.W."/>
        </authorList>
    </citation>
    <scope>NUCLEOTIDE SEQUENCE [LARGE SCALE GENOMIC DNA]</scope>
    <source>
        <strain evidence="2 3">LV</strain>
        <tissue evidence="2">Single pupa</tissue>
    </source>
</reference>
<evidence type="ECO:0000313" key="2">
    <source>
        <dbReference type="EMBL" id="KAG7298112.1"/>
    </source>
</evidence>
<dbReference type="Proteomes" id="UP000823941">
    <property type="component" value="Chromosome 25"/>
</dbReference>
<dbReference type="EMBL" id="JAHIBW010000025">
    <property type="protein sequence ID" value="KAG7298112.1"/>
    <property type="molecule type" value="Genomic_DNA"/>
</dbReference>
<feature type="region of interest" description="Disordered" evidence="1">
    <location>
        <begin position="1"/>
        <end position="55"/>
    </location>
</feature>
<keyword evidence="3" id="KW-1185">Reference proteome</keyword>
<sequence length="55" mass="5672">MAGGRQRHPEAPAGPGAALGSAGLPPPPRSAARPPSRPARHPRTRINRDSLGLPH</sequence>
<comment type="caution">
    <text evidence="2">The sequence shown here is derived from an EMBL/GenBank/DDBJ whole genome shotgun (WGS) entry which is preliminary data.</text>
</comment>
<protein>
    <submittedName>
        <fullName evidence="2">Uncharacterized protein</fullName>
    </submittedName>
</protein>
<proteinExistence type="predicted"/>
<accession>A0ABQ7PYS6</accession>
<organism evidence="2 3">
    <name type="scientific">Plutella xylostella</name>
    <name type="common">Diamondback moth</name>
    <name type="synonym">Plutella maculipennis</name>
    <dbReference type="NCBI Taxonomy" id="51655"/>
    <lineage>
        <taxon>Eukaryota</taxon>
        <taxon>Metazoa</taxon>
        <taxon>Ecdysozoa</taxon>
        <taxon>Arthropoda</taxon>
        <taxon>Hexapoda</taxon>
        <taxon>Insecta</taxon>
        <taxon>Pterygota</taxon>
        <taxon>Neoptera</taxon>
        <taxon>Endopterygota</taxon>
        <taxon>Lepidoptera</taxon>
        <taxon>Glossata</taxon>
        <taxon>Ditrysia</taxon>
        <taxon>Yponomeutoidea</taxon>
        <taxon>Plutellidae</taxon>
        <taxon>Plutella</taxon>
    </lineage>
</organism>